<dbReference type="CTD" id="39997"/>
<dbReference type="Proteomes" id="UP000694920">
    <property type="component" value="Unplaced"/>
</dbReference>
<evidence type="ECO:0000256" key="8">
    <source>
        <dbReference type="ARBA" id="ARBA00041547"/>
    </source>
</evidence>
<organism evidence="10 11">
    <name type="scientific">Cephus cinctus</name>
    <name type="common">Wheat stem sawfly</name>
    <dbReference type="NCBI Taxonomy" id="211228"/>
    <lineage>
        <taxon>Eukaryota</taxon>
        <taxon>Metazoa</taxon>
        <taxon>Ecdysozoa</taxon>
        <taxon>Arthropoda</taxon>
        <taxon>Hexapoda</taxon>
        <taxon>Insecta</taxon>
        <taxon>Pterygota</taxon>
        <taxon>Neoptera</taxon>
        <taxon>Endopterygota</taxon>
        <taxon>Hymenoptera</taxon>
        <taxon>Cephoidea</taxon>
        <taxon>Cephidae</taxon>
        <taxon>Cephus</taxon>
    </lineage>
</organism>
<gene>
    <name evidence="11" type="primary">LOC107262800</name>
</gene>
<keyword evidence="10" id="KW-1185">Reference proteome</keyword>
<evidence type="ECO:0000256" key="6">
    <source>
        <dbReference type="ARBA" id="ARBA00037430"/>
    </source>
</evidence>
<keyword evidence="4" id="KW-0053">Apoptosis</keyword>
<accession>A0AAJ7BGA0</accession>
<dbReference type="InterPro" id="IPR036322">
    <property type="entry name" value="WD40_repeat_dom_sf"/>
</dbReference>
<dbReference type="RefSeq" id="XP_015584832.1">
    <property type="nucleotide sequence ID" value="XM_015729346.2"/>
</dbReference>
<evidence type="ECO:0000313" key="10">
    <source>
        <dbReference type="Proteomes" id="UP000694920"/>
    </source>
</evidence>
<dbReference type="InterPro" id="IPR015943">
    <property type="entry name" value="WD40/YVTN_repeat-like_dom_sf"/>
</dbReference>
<dbReference type="SUPFAM" id="SSF50978">
    <property type="entry name" value="WD40 repeat-like"/>
    <property type="match status" value="1"/>
</dbReference>
<keyword evidence="5" id="KW-0677">Repeat</keyword>
<dbReference type="Pfam" id="PF00400">
    <property type="entry name" value="WD40"/>
    <property type="match status" value="2"/>
</dbReference>
<feature type="repeat" description="WD" evidence="9">
    <location>
        <begin position="168"/>
        <end position="181"/>
    </location>
</feature>
<dbReference type="PANTHER" id="PTHR10971">
    <property type="entry name" value="MRNA EXPORT FACTOR AND BUB3"/>
    <property type="match status" value="1"/>
</dbReference>
<dbReference type="SMART" id="SM00320">
    <property type="entry name" value="WD40"/>
    <property type="match status" value="4"/>
</dbReference>
<keyword evidence="2" id="KW-0963">Cytoplasm</keyword>
<evidence type="ECO:0000256" key="3">
    <source>
        <dbReference type="ARBA" id="ARBA00022574"/>
    </source>
</evidence>
<dbReference type="KEGG" id="ccin:107262800"/>
<sequence>METSNILCRIDRNRIYFELAPIEGANYRETTYYLIVMEKLAKPQIICHIEKSVNYSLFDAKWIPCSAKFVVMGSRPRGSGIIQIYEVSSGELKLIKDIERSNAMKCGTFKASSLRDRHLATGDFKGRLNIYNLEDPSIPIYTANAHKEIINSIDGVAGQSVGCGAPELVTGSRDGSVKVWDPRQKGKPVAVMEPKEGEVRRDCWTVAFGNSYNSEERVVAAGYDNGDVKMFDLRAMTLRWESNLKNGVCSLEFDRKDIAMNKLVATTLESKYYLFDLKTQHPKKGFAYLTEKAHKSTVWLVRHLPQNREIFMTCGGGGSLCLWKYNYPERRKQTDADGLEHGVVGSVSLLQNSTLSSQPVSSLDWSPDKQGLAVCTAFDQCLRVIITTKLNTI</sequence>
<comment type="subcellular location">
    <subcellularLocation>
        <location evidence="1">Cytoplasm</location>
    </subcellularLocation>
</comment>
<dbReference type="GeneID" id="107262800"/>
<dbReference type="GO" id="GO:0006915">
    <property type="term" value="P:apoptotic process"/>
    <property type="evidence" value="ECO:0007669"/>
    <property type="project" value="UniProtKB-KW"/>
</dbReference>
<dbReference type="Gene3D" id="2.130.10.10">
    <property type="entry name" value="YVTN repeat-like/Quinoprotein amine dehydrogenase"/>
    <property type="match status" value="1"/>
</dbReference>
<dbReference type="FunFam" id="2.130.10.10:FF:000258">
    <property type="entry name" value="WD repeat-containing protein 92"/>
    <property type="match status" value="1"/>
</dbReference>
<evidence type="ECO:0000256" key="9">
    <source>
        <dbReference type="PROSITE-ProRule" id="PRU00221"/>
    </source>
</evidence>
<keyword evidence="3 9" id="KW-0853">WD repeat</keyword>
<dbReference type="GO" id="GO:0005737">
    <property type="term" value="C:cytoplasm"/>
    <property type="evidence" value="ECO:0007669"/>
    <property type="project" value="UniProtKB-SubCell"/>
</dbReference>
<proteinExistence type="predicted"/>
<evidence type="ECO:0000256" key="2">
    <source>
        <dbReference type="ARBA" id="ARBA00022490"/>
    </source>
</evidence>
<evidence type="ECO:0000256" key="5">
    <source>
        <dbReference type="ARBA" id="ARBA00022737"/>
    </source>
</evidence>
<dbReference type="PROSITE" id="PS50082">
    <property type="entry name" value="WD_REPEATS_2"/>
    <property type="match status" value="1"/>
</dbReference>
<comment type="function">
    <text evidence="6">Key assembly factor specifically required for the stability of axonemal dynein heavy chains in cytoplasm.</text>
</comment>
<reference evidence="11" key="1">
    <citation type="submission" date="2025-08" db="UniProtKB">
        <authorList>
            <consortium name="RefSeq"/>
        </authorList>
    </citation>
    <scope>IDENTIFICATION</scope>
</reference>
<evidence type="ECO:0000256" key="1">
    <source>
        <dbReference type="ARBA" id="ARBA00004496"/>
    </source>
</evidence>
<protein>
    <recommendedName>
        <fullName evidence="7">Dynein axonemal assembly factor 10</fullName>
    </recommendedName>
    <alternativeName>
        <fullName evidence="8">WD repeat-containing protein 92</fullName>
    </alternativeName>
</protein>
<name>A0AAJ7BGA0_CEPCN</name>
<evidence type="ECO:0000313" key="11">
    <source>
        <dbReference type="RefSeq" id="XP_015584832.1"/>
    </source>
</evidence>
<dbReference type="AlphaFoldDB" id="A0AAJ7BGA0"/>
<evidence type="ECO:0000256" key="4">
    <source>
        <dbReference type="ARBA" id="ARBA00022703"/>
    </source>
</evidence>
<dbReference type="InterPro" id="IPR001680">
    <property type="entry name" value="WD40_rpt"/>
</dbReference>
<evidence type="ECO:0000256" key="7">
    <source>
        <dbReference type="ARBA" id="ARBA00039643"/>
    </source>
</evidence>